<proteinExistence type="predicted"/>
<dbReference type="InParanoid" id="A0A078AV20"/>
<gene>
    <name evidence="1" type="primary">Contig4393.g4694</name>
    <name evidence="1" type="ORF">STYLEM_15332</name>
</gene>
<protein>
    <submittedName>
        <fullName evidence="1">Uncharacterized protein</fullName>
    </submittedName>
</protein>
<accession>A0A078AV20</accession>
<dbReference type="AlphaFoldDB" id="A0A078AV20"/>
<organism evidence="1 2">
    <name type="scientific">Stylonychia lemnae</name>
    <name type="common">Ciliate</name>
    <dbReference type="NCBI Taxonomy" id="5949"/>
    <lineage>
        <taxon>Eukaryota</taxon>
        <taxon>Sar</taxon>
        <taxon>Alveolata</taxon>
        <taxon>Ciliophora</taxon>
        <taxon>Intramacronucleata</taxon>
        <taxon>Spirotrichea</taxon>
        <taxon>Stichotrichia</taxon>
        <taxon>Sporadotrichida</taxon>
        <taxon>Oxytrichidae</taxon>
        <taxon>Stylonychinae</taxon>
        <taxon>Stylonychia</taxon>
    </lineage>
</organism>
<keyword evidence="2" id="KW-1185">Reference proteome</keyword>
<dbReference type="EMBL" id="CCKQ01014476">
    <property type="protein sequence ID" value="CDW86240.1"/>
    <property type="molecule type" value="Genomic_DNA"/>
</dbReference>
<dbReference type="Proteomes" id="UP000039865">
    <property type="component" value="Unassembled WGS sequence"/>
</dbReference>
<sequence>MAAPNFKLISKDQLLTMNSAILNNSNLLSNQLGFVKNYSSLENGNKEIDCNRFFLEEFEDLNDSCQENHKLSYTQQISQKKGFYQQKVYDFDNLKKKDEEKRKLLTKTIADSSRIQTQKFFQRENIKQQMLKERDYKLKEMRTYRKKSLKNFEHSPFNKNLTYIMQKIKLQNESMLQFNTQNSLTNSPQKSPNPSSNLKMYQQLRIRSKTQNKNHSYHIRDFNNNSSLMNTNQLQNIPEQEQEQFNDNKTFDQLEDEPVIQISNNQTSRLSEVKHRRPPTLETPKKFIFPNSDNQSKQITMRQKFNLASNQDKIHYSLSSAQSAANNHYSEFNTKSHLPSGIIPLSTSQQSKIAVPANHQLFSNLQFQQMQSKLNQSAILPQNNYTNDSMEQPFQQDLLDQLAILENSKNFYKKQMQMLASSKMNNSTNRSSVRKYKNHYRQMSNYTPINIIYNQSILNPIKKQKQNNNDYSLTNNNTADTLKARLRSSTDRESKQRITISPKTQCGPRGQIEIQSMPRAQVCTTTNKANRIKRNGFDLEGANSKHSRAISMANNFKIQMQQQNQQQNEEFMQTVEQNPNLTNFNIQ</sequence>
<evidence type="ECO:0000313" key="1">
    <source>
        <dbReference type="EMBL" id="CDW86240.1"/>
    </source>
</evidence>
<reference evidence="1 2" key="1">
    <citation type="submission" date="2014-06" db="EMBL/GenBank/DDBJ databases">
        <authorList>
            <person name="Swart Estienne"/>
        </authorList>
    </citation>
    <scope>NUCLEOTIDE SEQUENCE [LARGE SCALE GENOMIC DNA]</scope>
    <source>
        <strain evidence="1 2">130c</strain>
    </source>
</reference>
<name>A0A078AV20_STYLE</name>
<evidence type="ECO:0000313" key="2">
    <source>
        <dbReference type="Proteomes" id="UP000039865"/>
    </source>
</evidence>